<feature type="domain" description="YNCE-like beta-propeller" evidence="3">
    <location>
        <begin position="299"/>
        <end position="431"/>
    </location>
</feature>
<dbReference type="PANTHER" id="PTHR47197">
    <property type="entry name" value="PROTEIN NIRF"/>
    <property type="match status" value="1"/>
</dbReference>
<sequence>MRRLRSERRRRGVIVPLIGLVACALSACEGGHPVSAPSPAPPAGVAATTTVPGGGASASAAGSAAPVDVYAHDRPGMLSPVVAGFPERVYVPNSESNTVSVIDPHTYQVVRTFPVGRRPQHVVPSWDLKTLWVNNNDGNSLTPIDPMTGKEGKPVSVDDPYNLYFSPDGRSALVMAERENRLDFLNPHTMRRRYSLPMPCRGINHADFTADETLMLASCEFSGQLVVIDVAARKVRAVIDLANGVTRRKGLRRAMPKDRSMPSGMGHDSMEHDFMRHGRMDHNSMDHDSMHGRMPYPHMPQDVKLSPDGTTFYVADMAKNGVWVVDAGKFRVTGFIPTGAGAHGLYVSRDSKVLYVSNRGAGSVSVISFALGRPIATWPIPGGGSPDMGGVSADGRSLWLSGRYNGVVYVFDTGTGHLIRTINVGAGPHGLAIYPQPGRYSLGHTGVFR</sequence>
<dbReference type="SUPFAM" id="SSF50974">
    <property type="entry name" value="Nitrous oxide reductase, N-terminal domain"/>
    <property type="match status" value="1"/>
</dbReference>
<reference evidence="4 5" key="1">
    <citation type="submission" date="2017-06" db="EMBL/GenBank/DDBJ databases">
        <authorList>
            <person name="Kim H.J."/>
            <person name="Triplett B.A."/>
        </authorList>
    </citation>
    <scope>NUCLEOTIDE SEQUENCE [LARGE SCALE GENOMIC DNA]</scope>
    <source>
        <strain evidence="4 5">CGMCC 4.2132</strain>
    </source>
</reference>
<feature type="signal peptide" evidence="2">
    <location>
        <begin position="1"/>
        <end position="27"/>
    </location>
</feature>
<dbReference type="InterPro" id="IPR015943">
    <property type="entry name" value="WD40/YVTN_repeat-like_dom_sf"/>
</dbReference>
<dbReference type="Pfam" id="PF21783">
    <property type="entry name" value="YNCE"/>
    <property type="match status" value="2"/>
</dbReference>
<dbReference type="NCBIfam" id="TIGR02276">
    <property type="entry name" value="beta_rpt_yvtn"/>
    <property type="match status" value="1"/>
</dbReference>
<dbReference type="PANTHER" id="PTHR47197:SF3">
    <property type="entry name" value="DIHYDRO-HEME D1 DEHYDROGENASE"/>
    <property type="match status" value="1"/>
</dbReference>
<organism evidence="4 5">
    <name type="scientific">Streptosporangium subroseum</name>
    <dbReference type="NCBI Taxonomy" id="106412"/>
    <lineage>
        <taxon>Bacteria</taxon>
        <taxon>Bacillati</taxon>
        <taxon>Actinomycetota</taxon>
        <taxon>Actinomycetes</taxon>
        <taxon>Streptosporangiales</taxon>
        <taxon>Streptosporangiaceae</taxon>
        <taxon>Streptosporangium</taxon>
    </lineage>
</organism>
<feature type="domain" description="YNCE-like beta-propeller" evidence="3">
    <location>
        <begin position="88"/>
        <end position="184"/>
    </location>
</feature>
<dbReference type="InterPro" id="IPR051200">
    <property type="entry name" value="Host-pathogen_enzymatic-act"/>
</dbReference>
<dbReference type="RefSeq" id="WP_218825219.1">
    <property type="nucleotide sequence ID" value="NZ_FZOD01000007.1"/>
</dbReference>
<gene>
    <name evidence="4" type="ORF">SAMN05216276_1007145</name>
</gene>
<dbReference type="InterPro" id="IPR011045">
    <property type="entry name" value="N2O_reductase_N"/>
</dbReference>
<proteinExistence type="predicted"/>
<evidence type="ECO:0000313" key="4">
    <source>
        <dbReference type="EMBL" id="SNS31881.1"/>
    </source>
</evidence>
<feature type="chain" id="PRO_5013167477" evidence="2">
    <location>
        <begin position="28"/>
        <end position="449"/>
    </location>
</feature>
<dbReference type="EMBL" id="FZOD01000007">
    <property type="protein sequence ID" value="SNS31881.1"/>
    <property type="molecule type" value="Genomic_DNA"/>
</dbReference>
<dbReference type="PROSITE" id="PS51257">
    <property type="entry name" value="PROKAR_LIPOPROTEIN"/>
    <property type="match status" value="1"/>
</dbReference>
<evidence type="ECO:0000259" key="3">
    <source>
        <dbReference type="Pfam" id="PF21783"/>
    </source>
</evidence>
<keyword evidence="1 2" id="KW-0732">Signal</keyword>
<dbReference type="InterPro" id="IPR048433">
    <property type="entry name" value="YNCE-like_beta-prop"/>
</dbReference>
<keyword evidence="5" id="KW-1185">Reference proteome</keyword>
<evidence type="ECO:0000313" key="5">
    <source>
        <dbReference type="Proteomes" id="UP000198282"/>
    </source>
</evidence>
<dbReference type="AlphaFoldDB" id="A0A239DIQ4"/>
<evidence type="ECO:0000256" key="1">
    <source>
        <dbReference type="ARBA" id="ARBA00022729"/>
    </source>
</evidence>
<accession>A0A239DIQ4</accession>
<dbReference type="Proteomes" id="UP000198282">
    <property type="component" value="Unassembled WGS sequence"/>
</dbReference>
<evidence type="ECO:0000256" key="2">
    <source>
        <dbReference type="SAM" id="SignalP"/>
    </source>
</evidence>
<protein>
    <submittedName>
        <fullName evidence="4">40-residue YVTN family beta-propeller repeat-containing protein</fullName>
    </submittedName>
</protein>
<name>A0A239DIQ4_9ACTN</name>
<dbReference type="Gene3D" id="2.130.10.10">
    <property type="entry name" value="YVTN repeat-like/Quinoprotein amine dehydrogenase"/>
    <property type="match status" value="2"/>
</dbReference>
<dbReference type="InterPro" id="IPR011964">
    <property type="entry name" value="YVTN_b-propeller_repeat"/>
</dbReference>